<dbReference type="AlphaFoldDB" id="A0A2A2M283"/>
<evidence type="ECO:0000313" key="3">
    <source>
        <dbReference type="Proteomes" id="UP000218231"/>
    </source>
</evidence>
<comment type="caution">
    <text evidence="2">The sequence shown here is derived from an EMBL/GenBank/DDBJ whole genome shotgun (WGS) entry which is preliminary data.</text>
</comment>
<keyword evidence="3" id="KW-1185">Reference proteome</keyword>
<evidence type="ECO:0000313" key="2">
    <source>
        <dbReference type="EMBL" id="PAV92539.1"/>
    </source>
</evidence>
<feature type="region of interest" description="Disordered" evidence="1">
    <location>
        <begin position="89"/>
        <end position="110"/>
    </location>
</feature>
<organism evidence="2 3">
    <name type="scientific">Diploscapter pachys</name>
    <dbReference type="NCBI Taxonomy" id="2018661"/>
    <lineage>
        <taxon>Eukaryota</taxon>
        <taxon>Metazoa</taxon>
        <taxon>Ecdysozoa</taxon>
        <taxon>Nematoda</taxon>
        <taxon>Chromadorea</taxon>
        <taxon>Rhabditida</taxon>
        <taxon>Rhabditina</taxon>
        <taxon>Rhabditomorpha</taxon>
        <taxon>Rhabditoidea</taxon>
        <taxon>Rhabditidae</taxon>
        <taxon>Diploscapter</taxon>
    </lineage>
</organism>
<sequence>MRARETAGPCAAGQDRGAQIGGIADQVAVFEAEPARADHLALQLRLAVLGENRAMRAGVAAIFDQLHARSGIAEDIGALGGLARGRGRPVGDGCGGGHREKRDRKQTGKRHQLILGRVRGAWTPAARASSTARSSGSAIVFNPSPISAGASRGGTGALRGRRLATSPWRIVSFATAA</sequence>
<reference evidence="2 3" key="1">
    <citation type="journal article" date="2017" name="Curr. Biol.">
        <title>Genome architecture and evolution of a unichromosomal asexual nematode.</title>
        <authorList>
            <person name="Fradin H."/>
            <person name="Zegar C."/>
            <person name="Gutwein M."/>
            <person name="Lucas J."/>
            <person name="Kovtun M."/>
            <person name="Corcoran D."/>
            <person name="Baugh L.R."/>
            <person name="Kiontke K."/>
            <person name="Gunsalus K."/>
            <person name="Fitch D.H."/>
            <person name="Piano F."/>
        </authorList>
    </citation>
    <scope>NUCLEOTIDE SEQUENCE [LARGE SCALE GENOMIC DNA]</scope>
    <source>
        <strain evidence="2">PF1309</strain>
    </source>
</reference>
<dbReference type="EMBL" id="LIAE01006157">
    <property type="protein sequence ID" value="PAV92539.1"/>
    <property type="molecule type" value="Genomic_DNA"/>
</dbReference>
<protein>
    <submittedName>
        <fullName evidence="2">Uncharacterized protein</fullName>
    </submittedName>
</protein>
<dbReference type="Proteomes" id="UP000218231">
    <property type="component" value="Unassembled WGS sequence"/>
</dbReference>
<proteinExistence type="predicted"/>
<evidence type="ECO:0000256" key="1">
    <source>
        <dbReference type="SAM" id="MobiDB-lite"/>
    </source>
</evidence>
<gene>
    <name evidence="2" type="ORF">WR25_22147</name>
</gene>
<accession>A0A2A2M283</accession>
<feature type="compositionally biased region" description="Basic and acidic residues" evidence="1">
    <location>
        <begin position="97"/>
        <end position="106"/>
    </location>
</feature>
<name>A0A2A2M283_9BILA</name>